<dbReference type="EMBL" id="BAAAOF010000002">
    <property type="protein sequence ID" value="GAA1914947.1"/>
    <property type="molecule type" value="Genomic_DNA"/>
</dbReference>
<evidence type="ECO:0000313" key="2">
    <source>
        <dbReference type="EMBL" id="GAA1914947.1"/>
    </source>
</evidence>
<dbReference type="Proteomes" id="UP001501343">
    <property type="component" value="Unassembled WGS sequence"/>
</dbReference>
<dbReference type="RefSeq" id="WP_248144910.1">
    <property type="nucleotide sequence ID" value="NZ_BAAAOF010000002.1"/>
</dbReference>
<keyword evidence="3" id="KW-1185">Reference proteome</keyword>
<name>A0ABP5ALD6_9MICO</name>
<dbReference type="Pfam" id="PF06114">
    <property type="entry name" value="Peptidase_M78"/>
    <property type="match status" value="1"/>
</dbReference>
<protein>
    <recommendedName>
        <fullName evidence="1">IrrE N-terminal-like domain-containing protein</fullName>
    </recommendedName>
</protein>
<gene>
    <name evidence="2" type="ORF">GCM10009775_04230</name>
</gene>
<evidence type="ECO:0000313" key="3">
    <source>
        <dbReference type="Proteomes" id="UP001501343"/>
    </source>
</evidence>
<dbReference type="InterPro" id="IPR010359">
    <property type="entry name" value="IrrE_HExxH"/>
</dbReference>
<accession>A0ABP5ALD6</accession>
<organism evidence="2 3">
    <name type="scientific">Microbacterium aoyamense</name>
    <dbReference type="NCBI Taxonomy" id="344166"/>
    <lineage>
        <taxon>Bacteria</taxon>
        <taxon>Bacillati</taxon>
        <taxon>Actinomycetota</taxon>
        <taxon>Actinomycetes</taxon>
        <taxon>Micrococcales</taxon>
        <taxon>Microbacteriaceae</taxon>
        <taxon>Microbacterium</taxon>
    </lineage>
</organism>
<comment type="caution">
    <text evidence="2">The sequence shown here is derived from an EMBL/GenBank/DDBJ whole genome shotgun (WGS) entry which is preliminary data.</text>
</comment>
<feature type="domain" description="IrrE N-terminal-like" evidence="1">
    <location>
        <begin position="11"/>
        <end position="117"/>
    </location>
</feature>
<evidence type="ECO:0000259" key="1">
    <source>
        <dbReference type="Pfam" id="PF06114"/>
    </source>
</evidence>
<sequence>MTNQTFAVLDALGVKVKYVQMPPDRDGEYDHRRQLIRVQMGLPERAHRSVLAHECAHAVFADVPSMFGPVNRKQERRADEWAALHLIDIESYKRAEVIHHGHSEAMAVELNVLLELVEAYQRTLQRIDDTVYLRPRMGAGQWAHREQVA</sequence>
<proteinExistence type="predicted"/>
<reference evidence="3" key="1">
    <citation type="journal article" date="2019" name="Int. J. Syst. Evol. Microbiol.">
        <title>The Global Catalogue of Microorganisms (GCM) 10K type strain sequencing project: providing services to taxonomists for standard genome sequencing and annotation.</title>
        <authorList>
            <consortium name="The Broad Institute Genomics Platform"/>
            <consortium name="The Broad Institute Genome Sequencing Center for Infectious Disease"/>
            <person name="Wu L."/>
            <person name="Ma J."/>
        </authorList>
    </citation>
    <scope>NUCLEOTIDE SEQUENCE [LARGE SCALE GENOMIC DNA]</scope>
    <source>
        <strain evidence="3">JCM 14900</strain>
    </source>
</reference>
<dbReference type="Gene3D" id="1.10.10.2910">
    <property type="match status" value="1"/>
</dbReference>